<dbReference type="SUPFAM" id="SSF50911">
    <property type="entry name" value="Mannose 6-phosphate receptor domain"/>
    <property type="match status" value="1"/>
</dbReference>
<keyword evidence="2" id="KW-0813">Transport</keyword>
<dbReference type="Gene3D" id="2.70.130.10">
    <property type="entry name" value="Mannose-6-phosphate receptor binding domain"/>
    <property type="match status" value="1"/>
</dbReference>
<evidence type="ECO:0000256" key="5">
    <source>
        <dbReference type="ARBA" id="ARBA00022989"/>
    </source>
</evidence>
<dbReference type="PROSITE" id="PS01186">
    <property type="entry name" value="EGF_2"/>
    <property type="match status" value="1"/>
</dbReference>
<dbReference type="InterPro" id="IPR044865">
    <property type="entry name" value="MRH_dom"/>
</dbReference>
<keyword evidence="3 9" id="KW-0812">Transmembrane</keyword>
<keyword evidence="6 9" id="KW-0472">Membrane</keyword>
<comment type="subcellular location">
    <subcellularLocation>
        <location evidence="1">Endomembrane system</location>
    </subcellularLocation>
</comment>
<feature type="domain" description="EGF-like" evidence="11">
    <location>
        <begin position="192"/>
        <end position="233"/>
    </location>
</feature>
<evidence type="ECO:0000256" key="1">
    <source>
        <dbReference type="ARBA" id="ARBA00004308"/>
    </source>
</evidence>
<evidence type="ECO:0000313" key="13">
    <source>
        <dbReference type="EMBL" id="CAD9244937.1"/>
    </source>
</evidence>
<dbReference type="GO" id="GO:0010008">
    <property type="term" value="C:endosome membrane"/>
    <property type="evidence" value="ECO:0007669"/>
    <property type="project" value="UniProtKB-SubCell"/>
</dbReference>
<protein>
    <recommendedName>
        <fullName evidence="14">EGF-like domain-containing protein</fullName>
    </recommendedName>
</protein>
<keyword evidence="5 9" id="KW-1133">Transmembrane helix</keyword>
<evidence type="ECO:0000256" key="8">
    <source>
        <dbReference type="PROSITE-ProRule" id="PRU00076"/>
    </source>
</evidence>
<evidence type="ECO:0000259" key="12">
    <source>
        <dbReference type="PROSITE" id="PS51914"/>
    </source>
</evidence>
<dbReference type="AlphaFoldDB" id="A0A7S1TRT5"/>
<dbReference type="Pfam" id="PF00008">
    <property type="entry name" value="EGF"/>
    <property type="match status" value="1"/>
</dbReference>
<comment type="caution">
    <text evidence="8">Lacks conserved residue(s) required for the propagation of feature annotation.</text>
</comment>
<evidence type="ECO:0000256" key="6">
    <source>
        <dbReference type="ARBA" id="ARBA00023136"/>
    </source>
</evidence>
<proteinExistence type="predicted"/>
<evidence type="ECO:0000256" key="7">
    <source>
        <dbReference type="ARBA" id="ARBA00023157"/>
    </source>
</evidence>
<keyword evidence="8" id="KW-0245">EGF-like domain</keyword>
<feature type="transmembrane region" description="Helical" evidence="9">
    <location>
        <begin position="251"/>
        <end position="272"/>
    </location>
</feature>
<dbReference type="PROSITE" id="PS51914">
    <property type="entry name" value="MRH"/>
    <property type="match status" value="1"/>
</dbReference>
<keyword evidence="4 10" id="KW-0732">Signal</keyword>
<evidence type="ECO:0000256" key="3">
    <source>
        <dbReference type="ARBA" id="ARBA00022692"/>
    </source>
</evidence>
<evidence type="ECO:0008006" key="14">
    <source>
        <dbReference type="Google" id="ProtNLM"/>
    </source>
</evidence>
<feature type="domain" description="MRH" evidence="12">
    <location>
        <begin position="57"/>
        <end position="193"/>
    </location>
</feature>
<dbReference type="GO" id="GO:0000139">
    <property type="term" value="C:Golgi membrane"/>
    <property type="evidence" value="ECO:0007669"/>
    <property type="project" value="UniProtKB-SubCell"/>
</dbReference>
<feature type="chain" id="PRO_5030883565" description="EGF-like domain-containing protein" evidence="10">
    <location>
        <begin position="23"/>
        <end position="300"/>
    </location>
</feature>
<evidence type="ECO:0000259" key="11">
    <source>
        <dbReference type="PROSITE" id="PS50026"/>
    </source>
</evidence>
<reference evidence="13" key="1">
    <citation type="submission" date="2021-01" db="EMBL/GenBank/DDBJ databases">
        <authorList>
            <person name="Corre E."/>
            <person name="Pelletier E."/>
            <person name="Niang G."/>
            <person name="Scheremetjew M."/>
            <person name="Finn R."/>
            <person name="Kale V."/>
            <person name="Holt S."/>
            <person name="Cochrane G."/>
            <person name="Meng A."/>
            <person name="Brown T."/>
            <person name="Cohen L."/>
        </authorList>
    </citation>
    <scope>NUCLEOTIDE SEQUENCE</scope>
    <source>
        <strain evidence="13">CCMP2877</strain>
    </source>
</reference>
<organism evidence="13">
    <name type="scientific">Phaeomonas parva</name>
    <dbReference type="NCBI Taxonomy" id="124430"/>
    <lineage>
        <taxon>Eukaryota</taxon>
        <taxon>Sar</taxon>
        <taxon>Stramenopiles</taxon>
        <taxon>Ochrophyta</taxon>
        <taxon>Pinguiophyceae</taxon>
        <taxon>Pinguiochrysidales</taxon>
        <taxon>Pinguiochrysidaceae</taxon>
        <taxon>Phaeomonas</taxon>
    </lineage>
</organism>
<name>A0A7S1TRT5_9STRA</name>
<dbReference type="InterPro" id="IPR009011">
    <property type="entry name" value="Man6P_isomerase_rcpt-bd_dom_sf"/>
</dbReference>
<dbReference type="EMBL" id="HBGJ01005369">
    <property type="protein sequence ID" value="CAD9244937.1"/>
    <property type="molecule type" value="Transcribed_RNA"/>
</dbReference>
<dbReference type="PROSITE" id="PS50026">
    <property type="entry name" value="EGF_3"/>
    <property type="match status" value="1"/>
</dbReference>
<feature type="signal peptide" evidence="10">
    <location>
        <begin position="1"/>
        <end position="22"/>
    </location>
</feature>
<feature type="disulfide bond" evidence="8">
    <location>
        <begin position="223"/>
        <end position="232"/>
    </location>
</feature>
<feature type="disulfide bond" evidence="8">
    <location>
        <begin position="204"/>
        <end position="221"/>
    </location>
</feature>
<dbReference type="PANTHER" id="PTHR15071:SF0">
    <property type="entry name" value="MANNOSE 6-PHOSPHATE RECEPTOR-LIKE PROTEIN 1"/>
    <property type="match status" value="1"/>
</dbReference>
<sequence>MRRRVQVGGALVLSVAVGVAGTDRVCVWDHNRRATFDLTPLMKVATQPNYRITDGDLPCTKEVEEPFTYEFNLCGRVNEGSLPAYCLPLVSDSARSASAVRYVTGHGCYAAGVYDPNQDDAMWSLYDASDATKGVSLKYQSSDEYALCSSNVRPSTTIDVLCKDKSEVVVLSANEPEMCQYHITLESVWGCPRECRVGGNGRLCSNHGHCAWDSVRGAPHCFCNQGYEGVDCSEKAQASGGETTRPTDAQIGLLVPLVLISLGLVVALGFMLRKVRGYRVEALQYAELAGGDDEGIDMTF</sequence>
<gene>
    <name evidence="13" type="ORF">PPAR1163_LOCUS3285</name>
</gene>
<accession>A0A7S1TRT5</accession>
<evidence type="ECO:0000256" key="9">
    <source>
        <dbReference type="SAM" id="Phobius"/>
    </source>
</evidence>
<evidence type="ECO:0000256" key="2">
    <source>
        <dbReference type="ARBA" id="ARBA00022448"/>
    </source>
</evidence>
<dbReference type="GO" id="GO:0005802">
    <property type="term" value="C:trans-Golgi network"/>
    <property type="evidence" value="ECO:0007669"/>
    <property type="project" value="TreeGrafter"/>
</dbReference>
<keyword evidence="7 8" id="KW-1015">Disulfide bond</keyword>
<dbReference type="PROSITE" id="PS00022">
    <property type="entry name" value="EGF_1"/>
    <property type="match status" value="1"/>
</dbReference>
<dbReference type="PANTHER" id="PTHR15071">
    <property type="entry name" value="MANNOSE-6-PHOSPHATE RECEPTOR FAMILY MEMBER"/>
    <property type="match status" value="1"/>
</dbReference>
<dbReference type="InterPro" id="IPR000742">
    <property type="entry name" value="EGF"/>
</dbReference>
<evidence type="ECO:0000256" key="10">
    <source>
        <dbReference type="SAM" id="SignalP"/>
    </source>
</evidence>
<evidence type="ECO:0000256" key="4">
    <source>
        <dbReference type="ARBA" id="ARBA00022729"/>
    </source>
</evidence>